<proteinExistence type="predicted"/>
<dbReference type="EMBL" id="AGZG01000114">
    <property type="protein sequence ID" value="EKB62334.1"/>
    <property type="molecule type" value="Genomic_DNA"/>
</dbReference>
<sequence length="91" mass="10257">MTIKEFLADGGRINARWDFTDFASHEVDQSNSTENFSSVDDIVQDAIEQGSFSENQEFNRCSETFDLYDSDGNELATDLDEDEANSFIANL</sequence>
<gene>
    <name evidence="1" type="ORF">HMPREF9249_02348</name>
</gene>
<dbReference type="PATRIC" id="fig|883092.3.peg.2333"/>
<evidence type="ECO:0000313" key="1">
    <source>
        <dbReference type="EMBL" id="EKB62334.1"/>
    </source>
</evidence>
<reference evidence="1 2" key="1">
    <citation type="submission" date="2012-07" db="EMBL/GenBank/DDBJ databases">
        <title>The Genome Sequence of Lactobacillus crispatus FB077-07.</title>
        <authorList>
            <consortium name="The Broad Institute Genome Sequencing Platform"/>
            <person name="Earl A."/>
            <person name="Ward D."/>
            <person name="Feldgarden M."/>
            <person name="Gevers D."/>
            <person name="Saerens B."/>
            <person name="Vaneechoutte M."/>
            <person name="Walker B."/>
            <person name="Young S.K."/>
            <person name="Zeng Q."/>
            <person name="Gargeya S."/>
            <person name="Fitzgerald M."/>
            <person name="Haas B."/>
            <person name="Abouelleil A."/>
            <person name="Alvarado L."/>
            <person name="Arachchi H.M."/>
            <person name="Berlin A.M."/>
            <person name="Chapman S.B."/>
            <person name="Goldberg J."/>
            <person name="Griggs A."/>
            <person name="Gujja S."/>
            <person name="Hansen M."/>
            <person name="Howarth C."/>
            <person name="Imamovic A."/>
            <person name="Larimer J."/>
            <person name="McCowen C."/>
            <person name="Montmayeur A."/>
            <person name="Murphy C."/>
            <person name="Neiman D."/>
            <person name="Pearson M."/>
            <person name="Priest M."/>
            <person name="Roberts A."/>
            <person name="Saif S."/>
            <person name="Shea T."/>
            <person name="Sisk P."/>
            <person name="Sykes S."/>
            <person name="Wortman J."/>
            <person name="Nusbaum C."/>
            <person name="Birren B."/>
        </authorList>
    </citation>
    <scope>NUCLEOTIDE SEQUENCE [LARGE SCALE GENOMIC DNA]</scope>
    <source>
        <strain evidence="1 2">FB077-07</strain>
    </source>
</reference>
<protein>
    <submittedName>
        <fullName evidence="1">Uncharacterized protein</fullName>
    </submittedName>
</protein>
<dbReference type="HOGENOM" id="CLU_2423212_0_0_9"/>
<dbReference type="Proteomes" id="UP000004722">
    <property type="component" value="Unassembled WGS sequence"/>
</dbReference>
<comment type="caution">
    <text evidence="1">The sequence shown here is derived from an EMBL/GenBank/DDBJ whole genome shotgun (WGS) entry which is preliminary data.</text>
</comment>
<name>K1N204_9LACO</name>
<organism evidence="1 2">
    <name type="scientific">Lactobacillus crispatus FB077-07</name>
    <dbReference type="NCBI Taxonomy" id="883092"/>
    <lineage>
        <taxon>Bacteria</taxon>
        <taxon>Bacillati</taxon>
        <taxon>Bacillota</taxon>
        <taxon>Bacilli</taxon>
        <taxon>Lactobacillales</taxon>
        <taxon>Lactobacillaceae</taxon>
        <taxon>Lactobacillus</taxon>
    </lineage>
</organism>
<evidence type="ECO:0000313" key="2">
    <source>
        <dbReference type="Proteomes" id="UP000004722"/>
    </source>
</evidence>
<accession>K1N204</accession>
<dbReference type="RefSeq" id="WP_005729823.1">
    <property type="nucleotide sequence ID" value="NZ_JH932275.1"/>
</dbReference>
<dbReference type="AlphaFoldDB" id="K1N204"/>